<evidence type="ECO:0000313" key="1">
    <source>
        <dbReference type="EMBL" id="KKY22182.1"/>
    </source>
</evidence>
<reference evidence="1 2" key="2">
    <citation type="submission" date="2015-05" db="EMBL/GenBank/DDBJ databases">
        <authorList>
            <person name="Morales-Cruz A."/>
            <person name="Amrine K.C."/>
            <person name="Cantu D."/>
        </authorList>
    </citation>
    <scope>NUCLEOTIDE SEQUENCE [LARGE SCALE GENOMIC DNA]</scope>
    <source>
        <strain evidence="1">UCRPC4</strain>
    </source>
</reference>
<gene>
    <name evidence="1" type="ORF">UCRPC4_g03370</name>
</gene>
<evidence type="ECO:0000313" key="2">
    <source>
        <dbReference type="Proteomes" id="UP000053317"/>
    </source>
</evidence>
<dbReference type="EMBL" id="LCWF01000079">
    <property type="protein sequence ID" value="KKY22182.1"/>
    <property type="molecule type" value="Genomic_DNA"/>
</dbReference>
<proteinExistence type="predicted"/>
<comment type="caution">
    <text evidence="1">The sequence shown here is derived from an EMBL/GenBank/DDBJ whole genome shotgun (WGS) entry which is preliminary data.</text>
</comment>
<protein>
    <submittedName>
        <fullName evidence="1">Putative f-box domain protein</fullName>
    </submittedName>
</protein>
<keyword evidence="2" id="KW-1185">Reference proteome</keyword>
<reference evidence="1 2" key="1">
    <citation type="submission" date="2015-05" db="EMBL/GenBank/DDBJ databases">
        <title>Distinctive expansion of gene families associated with plant cell wall degradation and secondary metabolism in the genomes of grapevine trunk pathogens.</title>
        <authorList>
            <person name="Lawrence D.P."/>
            <person name="Travadon R."/>
            <person name="Rolshausen P.E."/>
            <person name="Baumgartner K."/>
        </authorList>
    </citation>
    <scope>NUCLEOTIDE SEQUENCE [LARGE SCALE GENOMIC DNA]</scope>
    <source>
        <strain evidence="1">UCRPC4</strain>
    </source>
</reference>
<accession>A0A0G2EH45</accession>
<organism evidence="1 2">
    <name type="scientific">Phaeomoniella chlamydospora</name>
    <name type="common">Phaeoacremonium chlamydosporum</name>
    <dbReference type="NCBI Taxonomy" id="158046"/>
    <lineage>
        <taxon>Eukaryota</taxon>
        <taxon>Fungi</taxon>
        <taxon>Dikarya</taxon>
        <taxon>Ascomycota</taxon>
        <taxon>Pezizomycotina</taxon>
        <taxon>Eurotiomycetes</taxon>
        <taxon>Chaetothyriomycetidae</taxon>
        <taxon>Phaeomoniellales</taxon>
        <taxon>Phaeomoniellaceae</taxon>
        <taxon>Phaeomoniella</taxon>
    </lineage>
</organism>
<sequence>MEDVRIISEDPNAVSIDKVYISGPAEYEDAGYFEVRPASYPSSSTQEQIENDSITVQAYDWDSDHPFAVPIHVVCYTLLGKVVSALYGHGTDLDVEVLYNTMKELSNPKEKFCSYLSEMDYGAISQYQEQYWVTERGT</sequence>
<name>A0A0G2EH45_PHACM</name>
<dbReference type="AlphaFoldDB" id="A0A0G2EH45"/>
<dbReference type="Proteomes" id="UP000053317">
    <property type="component" value="Unassembled WGS sequence"/>
</dbReference>
<dbReference type="OrthoDB" id="9984533at2759"/>